<comment type="cofactor">
    <cofactor evidence="6">
        <name>pyridoxal 5'-phosphate</name>
        <dbReference type="ChEBI" id="CHEBI:597326"/>
    </cofactor>
    <text evidence="6">Binds 1 pyridoxal phosphate per subunit.</text>
</comment>
<evidence type="ECO:0000256" key="2">
    <source>
        <dbReference type="ARBA" id="ARBA00022576"/>
    </source>
</evidence>
<dbReference type="InterPro" id="IPR015424">
    <property type="entry name" value="PyrdxlP-dep_Trfase"/>
</dbReference>
<evidence type="ECO:0000256" key="6">
    <source>
        <dbReference type="HAMAP-Rule" id="MF_01107"/>
    </source>
</evidence>
<comment type="caution">
    <text evidence="7">The sequence shown here is derived from an EMBL/GenBank/DDBJ whole genome shotgun (WGS) entry which is preliminary data.</text>
</comment>
<dbReference type="PROSITE" id="PS00600">
    <property type="entry name" value="AA_TRANSFER_CLASS_3"/>
    <property type="match status" value="1"/>
</dbReference>
<dbReference type="Gene3D" id="3.90.1150.10">
    <property type="entry name" value="Aspartate Aminotransferase, domain 1"/>
    <property type="match status" value="1"/>
</dbReference>
<evidence type="ECO:0000256" key="5">
    <source>
        <dbReference type="ARBA" id="ARBA00022898"/>
    </source>
</evidence>
<keyword evidence="4 6" id="KW-0808">Transferase</keyword>
<keyword evidence="8" id="KW-1185">Reference proteome</keyword>
<dbReference type="NCBIfam" id="TIGR00707">
    <property type="entry name" value="argD"/>
    <property type="match status" value="1"/>
</dbReference>
<dbReference type="InterPro" id="IPR005814">
    <property type="entry name" value="Aminotrans_3"/>
</dbReference>
<dbReference type="PIRSF" id="PIRSF000521">
    <property type="entry name" value="Transaminase_4ab_Lys_Orn"/>
    <property type="match status" value="1"/>
</dbReference>
<feature type="binding site" evidence="6">
    <location>
        <begin position="214"/>
        <end position="217"/>
    </location>
    <ligand>
        <name>pyridoxal 5'-phosphate</name>
        <dbReference type="ChEBI" id="CHEBI:597326"/>
    </ligand>
</feature>
<dbReference type="PANTHER" id="PTHR11986">
    <property type="entry name" value="AMINOTRANSFERASE CLASS III"/>
    <property type="match status" value="1"/>
</dbReference>
<evidence type="ECO:0000313" key="8">
    <source>
        <dbReference type="Proteomes" id="UP000183471"/>
    </source>
</evidence>
<dbReference type="InterPro" id="IPR004636">
    <property type="entry name" value="AcOrn/SuccOrn_fam"/>
</dbReference>
<keyword evidence="6" id="KW-0963">Cytoplasm</keyword>
<comment type="catalytic activity">
    <reaction evidence="6">
        <text>N(2)-acetyl-L-ornithine + 2-oxoglutarate = N-acetyl-L-glutamate 5-semialdehyde + L-glutamate</text>
        <dbReference type="Rhea" id="RHEA:18049"/>
        <dbReference type="ChEBI" id="CHEBI:16810"/>
        <dbReference type="ChEBI" id="CHEBI:29123"/>
        <dbReference type="ChEBI" id="CHEBI:29985"/>
        <dbReference type="ChEBI" id="CHEBI:57805"/>
        <dbReference type="EC" id="2.6.1.11"/>
    </reaction>
</comment>
<sequence length="390" mass="41992">MSNLMNTYLQLPVTFARGEGVWLWDETGKRYLDALAGVAVCGLGHCHPKLVAALCEQAGTLIHTSNLYHIGRQEQLASRLAALSGMDNAFFCNSGAEANEAAIKLARLYGHGRNIDLPTIIVMEKSFHGRTMATLTASGNRKVQAGFEPLLTGFARVPYNDLEAVTQVAVHNKNVVAILVEPYQGEGGVNVPQASYLQGLRHLCDQNGWLLMLDEVQCGIGRSGKWFAFQHSGIMPDVITLAKGLGSGVPIGACLAKGTAAEVFKPGNHASTFGGNPLVCAAALTTLQVIEEEDLLRNAMEVGDFMRSMFKAQLAGLPDVRQIRGQGLMIGIELSKPCGELVKEALKRGLLINVTSDKVVRLLPPLVMQRSEAEQVVDTLSALVKEFLMA</sequence>
<comment type="pathway">
    <text evidence="6">Amino-acid biosynthesis; L-arginine biosynthesis; N(2)-acetyl-L-ornithine from L-glutamate: step 4/4.</text>
</comment>
<name>A0ABY0TG58_9PROT</name>
<feature type="binding site" evidence="6">
    <location>
        <position position="130"/>
    </location>
    <ligand>
        <name>N(2)-acetyl-L-ornithine</name>
        <dbReference type="ChEBI" id="CHEBI:57805"/>
    </ligand>
</feature>
<dbReference type="Gene3D" id="3.40.640.10">
    <property type="entry name" value="Type I PLP-dependent aspartate aminotransferase-like (Major domain)"/>
    <property type="match status" value="1"/>
</dbReference>
<comment type="similarity">
    <text evidence="6">Belongs to the class-III pyridoxal-phosphate-dependent aminotransferase family. ArgD subfamily.</text>
</comment>
<dbReference type="CDD" id="cd00610">
    <property type="entry name" value="OAT_like"/>
    <property type="match status" value="1"/>
</dbReference>
<feature type="binding site" evidence="6">
    <location>
        <begin position="95"/>
        <end position="96"/>
    </location>
    <ligand>
        <name>pyridoxal 5'-phosphate</name>
        <dbReference type="ChEBI" id="CHEBI:597326"/>
    </ligand>
</feature>
<dbReference type="SUPFAM" id="SSF53383">
    <property type="entry name" value="PLP-dependent transferases"/>
    <property type="match status" value="1"/>
</dbReference>
<comment type="subcellular location">
    <subcellularLocation>
        <location evidence="6">Cytoplasm</location>
    </subcellularLocation>
</comment>
<gene>
    <name evidence="6" type="primary">argD</name>
    <name evidence="7" type="ORF">SAMN05216402_1342</name>
</gene>
<protein>
    <recommendedName>
        <fullName evidence="6">Acetylornithine aminotransferase</fullName>
        <shortName evidence="6">ACOAT</shortName>
        <ecNumber evidence="6">2.6.1.11</ecNumber>
    </recommendedName>
</protein>
<accession>A0ABY0TG58</accession>
<dbReference type="EC" id="2.6.1.11" evidence="6"/>
<feature type="binding site" evidence="6">
    <location>
        <position position="272"/>
    </location>
    <ligand>
        <name>pyridoxal 5'-phosphate</name>
        <dbReference type="ChEBI" id="CHEBI:597326"/>
    </ligand>
</feature>
<proteinExistence type="inferred from homology"/>
<evidence type="ECO:0000256" key="1">
    <source>
        <dbReference type="ARBA" id="ARBA00022571"/>
    </source>
</evidence>
<keyword evidence="1 6" id="KW-0055">Arginine biosynthesis</keyword>
<reference evidence="7 8" key="1">
    <citation type="submission" date="2016-10" db="EMBL/GenBank/DDBJ databases">
        <authorList>
            <person name="Varghese N."/>
            <person name="Submissions S."/>
        </authorList>
    </citation>
    <scope>NUCLEOTIDE SEQUENCE [LARGE SCALE GENOMIC DNA]</scope>
    <source>
        <strain evidence="7 8">Nl1</strain>
    </source>
</reference>
<dbReference type="RefSeq" id="WP_074631638.1">
    <property type="nucleotide sequence ID" value="NZ_FNKY01000001.1"/>
</dbReference>
<feature type="binding site" evidence="6">
    <location>
        <position position="127"/>
    </location>
    <ligand>
        <name>pyridoxal 5'-phosphate</name>
        <dbReference type="ChEBI" id="CHEBI:597326"/>
    </ligand>
</feature>
<evidence type="ECO:0000256" key="3">
    <source>
        <dbReference type="ARBA" id="ARBA00022605"/>
    </source>
</evidence>
<keyword evidence="5 6" id="KW-0663">Pyridoxal phosphate</keyword>
<feature type="binding site" evidence="6">
    <location>
        <position position="271"/>
    </location>
    <ligand>
        <name>N(2)-acetyl-L-ornithine</name>
        <dbReference type="ChEBI" id="CHEBI:57805"/>
    </ligand>
</feature>
<keyword evidence="2 6" id="KW-0032">Aminotransferase</keyword>
<feature type="modified residue" description="N6-(pyridoxal phosphate)lysine" evidence="6">
    <location>
        <position position="243"/>
    </location>
</feature>
<dbReference type="InterPro" id="IPR015422">
    <property type="entry name" value="PyrdxlP-dep_Trfase_small"/>
</dbReference>
<keyword evidence="3 6" id="KW-0028">Amino-acid biosynthesis</keyword>
<comment type="miscellaneous">
    <text evidence="6">May also have succinyldiaminopimelate aminotransferase activity, thus carrying out the corresponding step in lysine biosynthesis.</text>
</comment>
<evidence type="ECO:0000313" key="7">
    <source>
        <dbReference type="EMBL" id="SDQ56428.1"/>
    </source>
</evidence>
<organism evidence="7 8">
    <name type="scientific">Nitrosospira multiformis</name>
    <dbReference type="NCBI Taxonomy" id="1231"/>
    <lineage>
        <taxon>Bacteria</taxon>
        <taxon>Pseudomonadati</taxon>
        <taxon>Pseudomonadota</taxon>
        <taxon>Betaproteobacteria</taxon>
        <taxon>Nitrosomonadales</taxon>
        <taxon>Nitrosomonadaceae</taxon>
        <taxon>Nitrosospira</taxon>
    </lineage>
</organism>
<dbReference type="InterPro" id="IPR049704">
    <property type="entry name" value="Aminotrans_3_PPA_site"/>
</dbReference>
<dbReference type="PANTHER" id="PTHR11986:SF79">
    <property type="entry name" value="ACETYLORNITHINE AMINOTRANSFERASE, MITOCHONDRIAL"/>
    <property type="match status" value="1"/>
</dbReference>
<dbReference type="Pfam" id="PF00202">
    <property type="entry name" value="Aminotran_3"/>
    <property type="match status" value="1"/>
</dbReference>
<dbReference type="GO" id="GO:0008483">
    <property type="term" value="F:transaminase activity"/>
    <property type="evidence" value="ECO:0007669"/>
    <property type="project" value="UniProtKB-KW"/>
</dbReference>
<dbReference type="InterPro" id="IPR050103">
    <property type="entry name" value="Class-III_PLP-dep_AT"/>
</dbReference>
<dbReference type="EMBL" id="FNKY01000001">
    <property type="protein sequence ID" value="SDQ56428.1"/>
    <property type="molecule type" value="Genomic_DNA"/>
</dbReference>
<dbReference type="NCBIfam" id="NF002325">
    <property type="entry name" value="PRK01278.1"/>
    <property type="match status" value="1"/>
</dbReference>
<evidence type="ECO:0000256" key="4">
    <source>
        <dbReference type="ARBA" id="ARBA00022679"/>
    </source>
</evidence>
<dbReference type="HAMAP" id="MF_01107">
    <property type="entry name" value="ArgD_aminotrans_3"/>
    <property type="match status" value="1"/>
</dbReference>
<comment type="subunit">
    <text evidence="6">Homodimer.</text>
</comment>
<dbReference type="Proteomes" id="UP000183471">
    <property type="component" value="Unassembled WGS sequence"/>
</dbReference>
<dbReference type="InterPro" id="IPR015421">
    <property type="entry name" value="PyrdxlP-dep_Trfase_major"/>
</dbReference>